<dbReference type="PANTHER" id="PTHR24394">
    <property type="entry name" value="ZINC FINGER PROTEIN"/>
    <property type="match status" value="1"/>
</dbReference>
<evidence type="ECO:0000313" key="13">
    <source>
        <dbReference type="EMBL" id="GIX76004.1"/>
    </source>
</evidence>
<dbReference type="PANTHER" id="PTHR24394:SF29">
    <property type="entry name" value="MYONEURIN"/>
    <property type="match status" value="1"/>
</dbReference>
<evidence type="ECO:0000256" key="9">
    <source>
        <dbReference type="ARBA" id="ARBA00023163"/>
    </source>
</evidence>
<evidence type="ECO:0000256" key="11">
    <source>
        <dbReference type="PROSITE-ProRule" id="PRU00042"/>
    </source>
</evidence>
<dbReference type="EMBL" id="BPLR01020216">
    <property type="protein sequence ID" value="GIX76004.1"/>
    <property type="molecule type" value="Genomic_DNA"/>
</dbReference>
<accession>A0AAV4MYE5</accession>
<dbReference type="GO" id="GO:0005634">
    <property type="term" value="C:nucleus"/>
    <property type="evidence" value="ECO:0007669"/>
    <property type="project" value="UniProtKB-SubCell"/>
</dbReference>
<evidence type="ECO:0000256" key="8">
    <source>
        <dbReference type="ARBA" id="ARBA00023125"/>
    </source>
</evidence>
<dbReference type="Proteomes" id="UP001054945">
    <property type="component" value="Unassembled WGS sequence"/>
</dbReference>
<evidence type="ECO:0000256" key="4">
    <source>
        <dbReference type="ARBA" id="ARBA00022737"/>
    </source>
</evidence>
<evidence type="ECO:0000313" key="14">
    <source>
        <dbReference type="Proteomes" id="UP001054945"/>
    </source>
</evidence>
<evidence type="ECO:0000256" key="6">
    <source>
        <dbReference type="ARBA" id="ARBA00022833"/>
    </source>
</evidence>
<organism evidence="13 14">
    <name type="scientific">Caerostris extrusa</name>
    <name type="common">Bark spider</name>
    <name type="synonym">Caerostris bankana</name>
    <dbReference type="NCBI Taxonomy" id="172846"/>
    <lineage>
        <taxon>Eukaryota</taxon>
        <taxon>Metazoa</taxon>
        <taxon>Ecdysozoa</taxon>
        <taxon>Arthropoda</taxon>
        <taxon>Chelicerata</taxon>
        <taxon>Arachnida</taxon>
        <taxon>Araneae</taxon>
        <taxon>Araneomorphae</taxon>
        <taxon>Entelegynae</taxon>
        <taxon>Araneoidea</taxon>
        <taxon>Araneidae</taxon>
        <taxon>Caerostris</taxon>
    </lineage>
</organism>
<dbReference type="FunFam" id="3.30.160.60:FF:000100">
    <property type="entry name" value="Zinc finger 45-like"/>
    <property type="match status" value="1"/>
</dbReference>
<dbReference type="AlphaFoldDB" id="A0AAV4MYE5"/>
<reference evidence="13 14" key="1">
    <citation type="submission" date="2021-06" db="EMBL/GenBank/DDBJ databases">
        <title>Caerostris extrusa draft genome.</title>
        <authorList>
            <person name="Kono N."/>
            <person name="Arakawa K."/>
        </authorList>
    </citation>
    <scope>NUCLEOTIDE SEQUENCE [LARGE SCALE GENOMIC DNA]</scope>
</reference>
<evidence type="ECO:0000256" key="10">
    <source>
        <dbReference type="ARBA" id="ARBA00023242"/>
    </source>
</evidence>
<evidence type="ECO:0000259" key="12">
    <source>
        <dbReference type="PROSITE" id="PS50157"/>
    </source>
</evidence>
<dbReference type="PROSITE" id="PS00028">
    <property type="entry name" value="ZINC_FINGER_C2H2_1"/>
    <property type="match status" value="2"/>
</dbReference>
<comment type="subcellular location">
    <subcellularLocation>
        <location evidence="1">Nucleus</location>
    </subcellularLocation>
</comment>
<keyword evidence="8" id="KW-0238">DNA-binding</keyword>
<keyword evidence="10" id="KW-0539">Nucleus</keyword>
<protein>
    <recommendedName>
        <fullName evidence="12">C2H2-type domain-containing protein</fullName>
    </recommendedName>
</protein>
<dbReference type="SMART" id="SM00355">
    <property type="entry name" value="ZnF_C2H2"/>
    <property type="match status" value="3"/>
</dbReference>
<evidence type="ECO:0000256" key="1">
    <source>
        <dbReference type="ARBA" id="ARBA00004123"/>
    </source>
</evidence>
<dbReference type="Pfam" id="PF00096">
    <property type="entry name" value="zf-C2H2"/>
    <property type="match status" value="2"/>
</dbReference>
<dbReference type="InterPro" id="IPR013087">
    <property type="entry name" value="Znf_C2H2_type"/>
</dbReference>
<dbReference type="FunFam" id="3.30.160.60:FF:001370">
    <property type="entry name" value="Zinc finger protein"/>
    <property type="match status" value="1"/>
</dbReference>
<keyword evidence="9" id="KW-0804">Transcription</keyword>
<dbReference type="GO" id="GO:0003690">
    <property type="term" value="F:double-stranded DNA binding"/>
    <property type="evidence" value="ECO:0007669"/>
    <property type="project" value="UniProtKB-ARBA"/>
</dbReference>
<feature type="domain" description="C2H2-type" evidence="12">
    <location>
        <begin position="83"/>
        <end position="110"/>
    </location>
</feature>
<keyword evidence="14" id="KW-1185">Reference proteome</keyword>
<keyword evidence="6" id="KW-0862">Zinc</keyword>
<dbReference type="PROSITE" id="PS50157">
    <property type="entry name" value="ZINC_FINGER_C2H2_2"/>
    <property type="match status" value="2"/>
</dbReference>
<sequence>MPILIISYEESSFSVKKCLKRIFRLHSTENYANNKYEIRVTEEFSTNRTAYATIHQCNLCMYSTPKKSRMQRHMLSHRNIRSFTCNECGQAFLHKHHLQAHLRVHTGEKQFKCDICGQGYTRREYMERHKTKHLNDAS</sequence>
<evidence type="ECO:0000256" key="2">
    <source>
        <dbReference type="ARBA" id="ARBA00006991"/>
    </source>
</evidence>
<gene>
    <name evidence="13" type="ORF">CEXT_468971</name>
</gene>
<proteinExistence type="inferred from homology"/>
<feature type="domain" description="C2H2-type" evidence="12">
    <location>
        <begin position="111"/>
        <end position="138"/>
    </location>
</feature>
<keyword evidence="7" id="KW-0805">Transcription regulation</keyword>
<dbReference type="SUPFAM" id="SSF57667">
    <property type="entry name" value="beta-beta-alpha zinc fingers"/>
    <property type="match status" value="1"/>
</dbReference>
<name>A0AAV4MYE5_CAEEX</name>
<keyword evidence="4" id="KW-0677">Repeat</keyword>
<keyword evidence="5 11" id="KW-0863">Zinc-finger</keyword>
<evidence type="ECO:0000256" key="7">
    <source>
        <dbReference type="ARBA" id="ARBA00023015"/>
    </source>
</evidence>
<dbReference type="InterPro" id="IPR036236">
    <property type="entry name" value="Znf_C2H2_sf"/>
</dbReference>
<evidence type="ECO:0000256" key="3">
    <source>
        <dbReference type="ARBA" id="ARBA00022723"/>
    </source>
</evidence>
<dbReference type="GO" id="GO:0008270">
    <property type="term" value="F:zinc ion binding"/>
    <property type="evidence" value="ECO:0007669"/>
    <property type="project" value="UniProtKB-KW"/>
</dbReference>
<evidence type="ECO:0000256" key="5">
    <source>
        <dbReference type="ARBA" id="ARBA00022771"/>
    </source>
</evidence>
<dbReference type="GO" id="GO:0000981">
    <property type="term" value="F:DNA-binding transcription factor activity, RNA polymerase II-specific"/>
    <property type="evidence" value="ECO:0007669"/>
    <property type="project" value="TreeGrafter"/>
</dbReference>
<keyword evidence="3" id="KW-0479">Metal-binding</keyword>
<dbReference type="Gene3D" id="3.30.160.60">
    <property type="entry name" value="Classic Zinc Finger"/>
    <property type="match status" value="2"/>
</dbReference>
<comment type="similarity">
    <text evidence="2">Belongs to the krueppel C2H2-type zinc-finger protein family.</text>
</comment>
<comment type="caution">
    <text evidence="13">The sequence shown here is derived from an EMBL/GenBank/DDBJ whole genome shotgun (WGS) entry which is preliminary data.</text>
</comment>